<evidence type="ECO:0000259" key="12">
    <source>
        <dbReference type="PROSITE" id="PS51083"/>
    </source>
</evidence>
<evidence type="ECO:0000256" key="10">
    <source>
        <dbReference type="ARBA" id="ARBA00046946"/>
    </source>
</evidence>
<dbReference type="Pfam" id="PF21373">
    <property type="entry name" value="ZNHIT3_C"/>
    <property type="match status" value="1"/>
</dbReference>
<dbReference type="InterPro" id="IPR007529">
    <property type="entry name" value="Znf_HIT"/>
</dbReference>
<dbReference type="Gene3D" id="3.30.60.190">
    <property type="match status" value="1"/>
</dbReference>
<evidence type="ECO:0000256" key="6">
    <source>
        <dbReference type="ARBA" id="ARBA00022723"/>
    </source>
</evidence>
<comment type="caution">
    <text evidence="13">The sequence shown here is derived from an EMBL/GenBank/DDBJ whole genome shotgun (WGS) entry which is preliminary data.</text>
</comment>
<evidence type="ECO:0000313" key="13">
    <source>
        <dbReference type="EMBL" id="CAK8694797.1"/>
    </source>
</evidence>
<keyword evidence="9" id="KW-0539">Nucleus</keyword>
<keyword evidence="6" id="KW-0479">Metal-binding</keyword>
<protein>
    <recommendedName>
        <fullName evidence="3">Zinc finger HIT domain-containing protein 3</fullName>
    </recommendedName>
</protein>
<dbReference type="InterPro" id="IPR048371">
    <property type="entry name" value="ZNHIT3_C"/>
</dbReference>
<dbReference type="PROSITE" id="PS51083">
    <property type="entry name" value="ZF_HIT"/>
    <property type="match status" value="1"/>
</dbReference>
<comment type="subcellular location">
    <subcellularLocation>
        <location evidence="2">Cytoplasm</location>
    </subcellularLocation>
    <subcellularLocation>
        <location evidence="1">Nucleus</location>
    </subcellularLocation>
</comment>
<dbReference type="InterPro" id="IPR051639">
    <property type="entry name" value="BCD1"/>
</dbReference>
<accession>A0ABP0GT80</accession>
<sequence length="148" mass="17128">MYFLKEFYFCAYTMIPDITCEVCKEAQHKYKCPTCRTLYCSVNCYKQHKSNQCQPKQVLPKTSPPISPEKLEGIDDYERLDGATLQLLSESDNLQELLRNPHLKQLLKSVDSSTDKKLMMEKYMQEPIFIEFADTCLGIVRPIAENAS</sequence>
<evidence type="ECO:0000313" key="14">
    <source>
        <dbReference type="Proteomes" id="UP001642483"/>
    </source>
</evidence>
<dbReference type="PANTHER" id="PTHR13483:SF11">
    <property type="entry name" value="ZINC FINGER HIT DOMAIN-CONTAINING PROTEIN 3"/>
    <property type="match status" value="1"/>
</dbReference>
<keyword evidence="14" id="KW-1185">Reference proteome</keyword>
<evidence type="ECO:0000256" key="4">
    <source>
        <dbReference type="ARBA" id="ARBA00022490"/>
    </source>
</evidence>
<evidence type="ECO:0000256" key="11">
    <source>
        <dbReference type="PROSITE-ProRule" id="PRU00453"/>
    </source>
</evidence>
<evidence type="ECO:0000256" key="9">
    <source>
        <dbReference type="ARBA" id="ARBA00023242"/>
    </source>
</evidence>
<dbReference type="Pfam" id="PF04438">
    <property type="entry name" value="zf-HIT"/>
    <property type="match status" value="1"/>
</dbReference>
<dbReference type="EMBL" id="CAWYQH010000141">
    <property type="protein sequence ID" value="CAK8694797.1"/>
    <property type="molecule type" value="Genomic_DNA"/>
</dbReference>
<evidence type="ECO:0000256" key="8">
    <source>
        <dbReference type="ARBA" id="ARBA00022833"/>
    </source>
</evidence>
<dbReference type="PANTHER" id="PTHR13483">
    <property type="entry name" value="BOX C_D SNORNA PROTEIN 1-RELATED"/>
    <property type="match status" value="1"/>
</dbReference>
<proteinExistence type="predicted"/>
<evidence type="ECO:0000256" key="7">
    <source>
        <dbReference type="ARBA" id="ARBA00022771"/>
    </source>
</evidence>
<evidence type="ECO:0000256" key="5">
    <source>
        <dbReference type="ARBA" id="ARBA00022553"/>
    </source>
</evidence>
<keyword evidence="8" id="KW-0862">Zinc</keyword>
<evidence type="ECO:0000256" key="2">
    <source>
        <dbReference type="ARBA" id="ARBA00004496"/>
    </source>
</evidence>
<name>A0ABP0GT80_CLALP</name>
<comment type="subunit">
    <text evidence="10">Thyroid receptor interacting proteins (TRIPs) specifically interact with the ligand binding domain of the thyroid receptor (TR). Requires the presence of thyroid hormone for its interaction. Interacts with NUFIP1. Interacts (via HIT-type zinc finger) with the RUVBL1/RUVBL2 complex in the presence of ADP.</text>
</comment>
<dbReference type="CDD" id="cd23024">
    <property type="entry name" value="zf-HIT_ZNHIT2-3"/>
    <property type="match status" value="1"/>
</dbReference>
<reference evidence="13 14" key="1">
    <citation type="submission" date="2024-02" db="EMBL/GenBank/DDBJ databases">
        <authorList>
            <person name="Daric V."/>
            <person name="Darras S."/>
        </authorList>
    </citation>
    <scope>NUCLEOTIDE SEQUENCE [LARGE SCALE GENOMIC DNA]</scope>
</reference>
<dbReference type="Proteomes" id="UP001642483">
    <property type="component" value="Unassembled WGS sequence"/>
</dbReference>
<keyword evidence="5" id="KW-0597">Phosphoprotein</keyword>
<dbReference type="SUPFAM" id="SSF144232">
    <property type="entry name" value="HIT/MYND zinc finger-like"/>
    <property type="match status" value="1"/>
</dbReference>
<feature type="domain" description="HIT-type" evidence="12">
    <location>
        <begin position="20"/>
        <end position="53"/>
    </location>
</feature>
<evidence type="ECO:0000256" key="1">
    <source>
        <dbReference type="ARBA" id="ARBA00004123"/>
    </source>
</evidence>
<keyword evidence="4" id="KW-0963">Cytoplasm</keyword>
<organism evidence="13 14">
    <name type="scientific">Clavelina lepadiformis</name>
    <name type="common">Light-bulb sea squirt</name>
    <name type="synonym">Ascidia lepadiformis</name>
    <dbReference type="NCBI Taxonomy" id="159417"/>
    <lineage>
        <taxon>Eukaryota</taxon>
        <taxon>Metazoa</taxon>
        <taxon>Chordata</taxon>
        <taxon>Tunicata</taxon>
        <taxon>Ascidiacea</taxon>
        <taxon>Aplousobranchia</taxon>
        <taxon>Clavelinidae</taxon>
        <taxon>Clavelina</taxon>
    </lineage>
</organism>
<evidence type="ECO:0000256" key="3">
    <source>
        <dbReference type="ARBA" id="ARBA00021568"/>
    </source>
</evidence>
<keyword evidence="7 11" id="KW-0863">Zinc-finger</keyword>
<gene>
    <name evidence="13" type="ORF">CVLEPA_LOCUS28132</name>
</gene>